<name>A0ABD3WK95_SINWO</name>
<keyword evidence="4" id="KW-1185">Reference proteome</keyword>
<dbReference type="PANTHER" id="PTHR43581">
    <property type="entry name" value="ATP/GTP PHOSPHATASE"/>
    <property type="match status" value="1"/>
</dbReference>
<dbReference type="AlphaFoldDB" id="A0ABD3WK95"/>
<gene>
    <name evidence="3" type="ORF">ACJMK2_036835</name>
</gene>
<dbReference type="EMBL" id="JBJQND010000006">
    <property type="protein sequence ID" value="KAL3873746.1"/>
    <property type="molecule type" value="Genomic_DNA"/>
</dbReference>
<proteinExistence type="predicted"/>
<dbReference type="InterPro" id="IPR038729">
    <property type="entry name" value="Rad50/SbcC_AAA"/>
</dbReference>
<dbReference type="Pfam" id="PF13304">
    <property type="entry name" value="AAA_21"/>
    <property type="match status" value="1"/>
</dbReference>
<dbReference type="Gene3D" id="3.40.50.300">
    <property type="entry name" value="P-loop containing nucleotide triphosphate hydrolases"/>
    <property type="match status" value="1"/>
</dbReference>
<feature type="domain" description="ATPase AAA-type core" evidence="1">
    <location>
        <begin position="282"/>
        <end position="357"/>
    </location>
</feature>
<reference evidence="3 4" key="1">
    <citation type="submission" date="2024-11" db="EMBL/GenBank/DDBJ databases">
        <title>Chromosome-level genome assembly of the freshwater bivalve Anodonta woodiana.</title>
        <authorList>
            <person name="Chen X."/>
        </authorList>
    </citation>
    <scope>NUCLEOTIDE SEQUENCE [LARGE SCALE GENOMIC DNA]</scope>
    <source>
        <strain evidence="3">MN2024</strain>
        <tissue evidence="3">Gills</tissue>
    </source>
</reference>
<accession>A0ABD3WK95</accession>
<comment type="caution">
    <text evidence="3">The sequence shown here is derived from an EMBL/GenBank/DDBJ whole genome shotgun (WGS) entry which is preliminary data.</text>
</comment>
<evidence type="ECO:0000313" key="4">
    <source>
        <dbReference type="Proteomes" id="UP001634394"/>
    </source>
</evidence>
<organism evidence="3 4">
    <name type="scientific">Sinanodonta woodiana</name>
    <name type="common">Chinese pond mussel</name>
    <name type="synonym">Anodonta woodiana</name>
    <dbReference type="NCBI Taxonomy" id="1069815"/>
    <lineage>
        <taxon>Eukaryota</taxon>
        <taxon>Metazoa</taxon>
        <taxon>Spiralia</taxon>
        <taxon>Lophotrochozoa</taxon>
        <taxon>Mollusca</taxon>
        <taxon>Bivalvia</taxon>
        <taxon>Autobranchia</taxon>
        <taxon>Heteroconchia</taxon>
        <taxon>Palaeoheterodonta</taxon>
        <taxon>Unionida</taxon>
        <taxon>Unionoidea</taxon>
        <taxon>Unionidae</taxon>
        <taxon>Unioninae</taxon>
        <taxon>Sinanodonta</taxon>
    </lineage>
</organism>
<dbReference type="InterPro" id="IPR051396">
    <property type="entry name" value="Bact_Antivir_Def_Nuclease"/>
</dbReference>
<dbReference type="InterPro" id="IPR027417">
    <property type="entry name" value="P-loop_NTPase"/>
</dbReference>
<protein>
    <submittedName>
        <fullName evidence="3">Uncharacterized protein</fullName>
    </submittedName>
</protein>
<dbReference type="PANTHER" id="PTHR43581:SF4">
    <property type="entry name" value="ATP_GTP PHOSPHATASE"/>
    <property type="match status" value="1"/>
</dbReference>
<dbReference type="Pfam" id="PF13476">
    <property type="entry name" value="AAA_23"/>
    <property type="match status" value="1"/>
</dbReference>
<feature type="domain" description="Rad50/SbcC-type AAA" evidence="2">
    <location>
        <begin position="5"/>
        <end position="169"/>
    </location>
</feature>
<sequence>MLRAVRLNNFVNFHNDCKFFFRDGGAYFFVGQNGSGKSSVLEGIRRCLSRDANTSFSRIPDESKPSYIICEYEMPDRSLLNDCKKVFTSLLYIPNTESTYKYVKIVLLVEKDEVCIEFIKRENDAHDMKHCTCSFQDEKEQNIKKEICKYFPLCTSNSNTSITNLLANVKELLDANREDTGTSETADEKSDVDTYLSTLKNSLVFTFALRSLGPLQWSKSERIAKSQREKNYLTARRKCEMINYFLSDSNKYDSLKEVEIFRILTDHADYKFYLKDDGLVAVNLDGEGVEVLKLSEGILEAKYLSLLLASKEFFTVLLEEPDRGMHPQMIQIIRDIILPQVKDKTIIIVSHNPILISSWSIPRTYKFYKEQDGHKWISRMVPVGGVAQKDKNKIPRILASEDYVSMLFARNVIFVEGQSDFYFVKALVDHILNPINDESTQRVLHLALSGKKSGIQQLSSSDMGTETKSREFSDGTLLPQFRTFLASLHVVKLSGEKSKQKFQYVSRKLGLSGLFLLDRDAVVQVKTVYTCKWAAEIVESDIEKFFKETIHKKSEGKNPNIQQIPKSQNTQEQLEMKTDEIETDFQQSLTEVVKPEQETQTKSKHQDMQGNPDLAKLKTVAEAMPYKFWNSTDTVNKGTKDEHMERISLETARENIKEVIKEIVSSSTSGKDVDEILNEDVRTSYVQYFRSIYKDLLDKNTDKIPISTILSQPKIEDGVVSPSLKSRFVDFVNNNKWLEASECLEEGGIFVWRSGNLEDAFTDLVINFEWADESTRHAELLRRYMSLARLGIDLNQTKLSTRKPTKLFMDEKVSDENIKESIVSAFNLCDKTSDITQFIRFLVHAADSRVKR</sequence>
<evidence type="ECO:0000259" key="2">
    <source>
        <dbReference type="Pfam" id="PF13476"/>
    </source>
</evidence>
<dbReference type="InterPro" id="IPR003959">
    <property type="entry name" value="ATPase_AAA_core"/>
</dbReference>
<dbReference type="SUPFAM" id="SSF52540">
    <property type="entry name" value="P-loop containing nucleoside triphosphate hydrolases"/>
    <property type="match status" value="1"/>
</dbReference>
<dbReference type="Proteomes" id="UP001634394">
    <property type="component" value="Unassembled WGS sequence"/>
</dbReference>
<evidence type="ECO:0000259" key="1">
    <source>
        <dbReference type="Pfam" id="PF13304"/>
    </source>
</evidence>
<evidence type="ECO:0000313" key="3">
    <source>
        <dbReference type="EMBL" id="KAL3873746.1"/>
    </source>
</evidence>